<name>A0A402A7T0_9CHLR</name>
<keyword evidence="3" id="KW-1185">Reference proteome</keyword>
<protein>
    <submittedName>
        <fullName evidence="2">Uncharacterized protein</fullName>
    </submittedName>
</protein>
<reference evidence="3" key="1">
    <citation type="submission" date="2018-12" db="EMBL/GenBank/DDBJ databases">
        <title>Tengunoibacter tsumagoiensis gen. nov., sp. nov., Dictyobacter kobayashii sp. nov., D. alpinus sp. nov., and D. joshuensis sp. nov. and description of Dictyobacteraceae fam. nov. within the order Ktedonobacterales isolated from Tengu-no-mugimeshi.</title>
        <authorList>
            <person name="Wang C.M."/>
            <person name="Zheng Y."/>
            <person name="Sakai Y."/>
            <person name="Toyoda A."/>
            <person name="Minakuchi Y."/>
            <person name="Abe K."/>
            <person name="Yokota A."/>
            <person name="Yabe S."/>
        </authorList>
    </citation>
    <scope>NUCLEOTIDE SEQUENCE [LARGE SCALE GENOMIC DNA]</scope>
    <source>
        <strain evidence="3">Uno3</strain>
    </source>
</reference>
<dbReference type="EMBL" id="BIFR01000002">
    <property type="protein sequence ID" value="GCE15129.1"/>
    <property type="molecule type" value="Genomic_DNA"/>
</dbReference>
<evidence type="ECO:0000313" key="3">
    <source>
        <dbReference type="Proteomes" id="UP000287352"/>
    </source>
</evidence>
<sequence length="188" mass="20078">MRMFLQVALLIVGIISLVVLLADMAVSLLAIFPTGTPAKIVQVEAGPYPLTIGFSKYPGNAGYTLPFSIASTRSLTYHAETIPGSGLAAQTVQASISPNTGKQVQGDAEITVRGLWHLHIIVDGPQGRGSVEVPLSVTAPPAIPEWMGWVIGFIPIICLFIFLFMQQGSDNEKPKETLPLGEQLATPR</sequence>
<proteinExistence type="predicted"/>
<comment type="caution">
    <text evidence="2">The sequence shown here is derived from an EMBL/GenBank/DDBJ whole genome shotgun (WGS) entry which is preliminary data.</text>
</comment>
<organism evidence="2 3">
    <name type="scientific">Tengunoibacter tsumagoiensis</name>
    <dbReference type="NCBI Taxonomy" id="2014871"/>
    <lineage>
        <taxon>Bacteria</taxon>
        <taxon>Bacillati</taxon>
        <taxon>Chloroflexota</taxon>
        <taxon>Ktedonobacteria</taxon>
        <taxon>Ktedonobacterales</taxon>
        <taxon>Dictyobacteraceae</taxon>
        <taxon>Tengunoibacter</taxon>
    </lineage>
</organism>
<keyword evidence="1" id="KW-0472">Membrane</keyword>
<dbReference type="AlphaFoldDB" id="A0A402A7T0"/>
<evidence type="ECO:0000313" key="2">
    <source>
        <dbReference type="EMBL" id="GCE15129.1"/>
    </source>
</evidence>
<evidence type="ECO:0000256" key="1">
    <source>
        <dbReference type="SAM" id="Phobius"/>
    </source>
</evidence>
<dbReference type="OrthoDB" id="158665at2"/>
<keyword evidence="1" id="KW-0812">Transmembrane</keyword>
<accession>A0A402A7T0</accession>
<feature type="transmembrane region" description="Helical" evidence="1">
    <location>
        <begin position="146"/>
        <end position="165"/>
    </location>
</feature>
<keyword evidence="1" id="KW-1133">Transmembrane helix</keyword>
<dbReference type="Proteomes" id="UP000287352">
    <property type="component" value="Unassembled WGS sequence"/>
</dbReference>
<gene>
    <name evidence="2" type="ORF">KTT_49880</name>
</gene>
<dbReference type="RefSeq" id="WP_126582634.1">
    <property type="nucleotide sequence ID" value="NZ_BIFR01000002.1"/>
</dbReference>